<evidence type="ECO:0000313" key="1">
    <source>
        <dbReference type="EMBL" id="ESR50338.1"/>
    </source>
</evidence>
<reference evidence="1 2" key="1">
    <citation type="submission" date="2013-10" db="EMBL/GenBank/DDBJ databases">
        <authorList>
            <consortium name="International Citrus Genome Consortium"/>
            <person name="Jenkins J."/>
            <person name="Schmutz J."/>
            <person name="Prochnik S."/>
            <person name="Rokhsar D."/>
            <person name="Gmitter F."/>
            <person name="Ollitrault P."/>
            <person name="Machado M."/>
            <person name="Talon M."/>
            <person name="Wincker P."/>
            <person name="Jaillon O."/>
            <person name="Morgante M."/>
        </authorList>
    </citation>
    <scope>NUCLEOTIDE SEQUENCE</scope>
    <source>
        <strain evidence="2">cv. Clemenules</strain>
    </source>
</reference>
<dbReference type="AlphaFoldDB" id="V4SR99"/>
<protein>
    <submittedName>
        <fullName evidence="1">Uncharacterized protein</fullName>
    </submittedName>
</protein>
<dbReference type="Proteomes" id="UP000030687">
    <property type="component" value="Unassembled WGS sequence"/>
</dbReference>
<name>V4SR99_CITCL</name>
<dbReference type="EMBL" id="KI536726">
    <property type="protein sequence ID" value="ESR50338.1"/>
    <property type="molecule type" value="Genomic_DNA"/>
</dbReference>
<keyword evidence="2" id="KW-1185">Reference proteome</keyword>
<organism evidence="1 2">
    <name type="scientific">Citrus clementina</name>
    <name type="common">Clementine</name>
    <name type="synonym">Citrus deliciosa x Citrus sinensis</name>
    <dbReference type="NCBI Taxonomy" id="85681"/>
    <lineage>
        <taxon>Eukaryota</taxon>
        <taxon>Viridiplantae</taxon>
        <taxon>Streptophyta</taxon>
        <taxon>Embryophyta</taxon>
        <taxon>Tracheophyta</taxon>
        <taxon>Spermatophyta</taxon>
        <taxon>Magnoliopsida</taxon>
        <taxon>eudicotyledons</taxon>
        <taxon>Gunneridae</taxon>
        <taxon>Pentapetalae</taxon>
        <taxon>rosids</taxon>
        <taxon>malvids</taxon>
        <taxon>Sapindales</taxon>
        <taxon>Rutaceae</taxon>
        <taxon>Aurantioideae</taxon>
        <taxon>Citrus</taxon>
    </lineage>
</organism>
<gene>
    <name evidence="1" type="ORF">CICLE_v10033243mg</name>
</gene>
<dbReference type="Gramene" id="ESR50338">
    <property type="protein sequence ID" value="ESR50338"/>
    <property type="gene ID" value="CICLE_v10033243mg"/>
</dbReference>
<accession>V4SR99</accession>
<proteinExistence type="predicted"/>
<dbReference type="InParanoid" id="V4SR99"/>
<evidence type="ECO:0000313" key="2">
    <source>
        <dbReference type="Proteomes" id="UP000030687"/>
    </source>
</evidence>
<sequence>MAPSECRLRSALEATVTQSRTRLVFEKTLCTLEISDWALFFLFKNENGFISLSKNLLCCRCCLLIKMKMGLLMC</sequence>
<dbReference type="KEGG" id="cic:CICLE_v10033243mg"/>